<dbReference type="GO" id="GO:0031965">
    <property type="term" value="C:nuclear membrane"/>
    <property type="evidence" value="ECO:0007669"/>
    <property type="project" value="UniProtKB-SubCell"/>
</dbReference>
<keyword evidence="3 11" id="KW-0415">Karyogamy</keyword>
<evidence type="ECO:0000256" key="11">
    <source>
        <dbReference type="RuleBase" id="RU368082"/>
    </source>
</evidence>
<evidence type="ECO:0000256" key="8">
    <source>
        <dbReference type="ARBA" id="ARBA00023136"/>
    </source>
</evidence>
<evidence type="ECO:0000313" key="14">
    <source>
        <dbReference type="Proteomes" id="UP000283269"/>
    </source>
</evidence>
<dbReference type="OrthoDB" id="5311848at2759"/>
<proteinExistence type="inferred from homology"/>
<name>A0A409XMW3_PSICY</name>
<evidence type="ECO:0000256" key="12">
    <source>
        <dbReference type="SAM" id="SignalP"/>
    </source>
</evidence>
<dbReference type="PANTHER" id="PTHR28012:SF1">
    <property type="entry name" value="NUCLEAR FUSION PROTEIN KAR5"/>
    <property type="match status" value="1"/>
</dbReference>
<feature type="chain" id="PRO_5019115264" description="Nuclear fusion protein KAR5" evidence="12">
    <location>
        <begin position="18"/>
        <end position="449"/>
    </location>
</feature>
<keyword evidence="4" id="KW-0812">Transmembrane</keyword>
<evidence type="ECO:0000256" key="5">
    <source>
        <dbReference type="ARBA" id="ARBA00022729"/>
    </source>
</evidence>
<evidence type="ECO:0000256" key="1">
    <source>
        <dbReference type="ARBA" id="ARBA00003389"/>
    </source>
</evidence>
<dbReference type="GO" id="GO:0005789">
    <property type="term" value="C:endoplasmic reticulum membrane"/>
    <property type="evidence" value="ECO:0007669"/>
    <property type="project" value="UniProtKB-SubCell"/>
</dbReference>
<comment type="subcellular location">
    <subcellularLocation>
        <location evidence="11">Endoplasmic reticulum membrane</location>
    </subcellularLocation>
    <subcellularLocation>
        <location evidence="11">Nucleus membrane</location>
    </subcellularLocation>
</comment>
<dbReference type="InterPro" id="IPR007292">
    <property type="entry name" value="Nuclear_fusion_Kar5"/>
</dbReference>
<dbReference type="InParanoid" id="A0A409XMW3"/>
<evidence type="ECO:0000256" key="6">
    <source>
        <dbReference type="ARBA" id="ARBA00022824"/>
    </source>
</evidence>
<evidence type="ECO:0000256" key="3">
    <source>
        <dbReference type="ARBA" id="ARBA00022459"/>
    </source>
</evidence>
<dbReference type="AlphaFoldDB" id="A0A409XMW3"/>
<dbReference type="GO" id="GO:0048288">
    <property type="term" value="P:nuclear membrane fusion involved in karyogamy"/>
    <property type="evidence" value="ECO:0007669"/>
    <property type="project" value="UniProtKB-UniRule"/>
</dbReference>
<dbReference type="Pfam" id="PF04163">
    <property type="entry name" value="Tht1"/>
    <property type="match status" value="1"/>
</dbReference>
<dbReference type="PANTHER" id="PTHR28012">
    <property type="entry name" value="NUCLEAR FUSION PROTEIN KAR5"/>
    <property type="match status" value="1"/>
</dbReference>
<keyword evidence="14" id="KW-1185">Reference proteome</keyword>
<dbReference type="EMBL" id="NHYD01001084">
    <property type="protein sequence ID" value="PPQ92129.1"/>
    <property type="molecule type" value="Genomic_DNA"/>
</dbReference>
<keyword evidence="7" id="KW-1133">Transmembrane helix</keyword>
<gene>
    <name evidence="13" type="ORF">CVT25_007960</name>
</gene>
<protein>
    <recommendedName>
        <fullName evidence="15">Nuclear fusion protein KAR5</fullName>
    </recommendedName>
</protein>
<evidence type="ECO:0000256" key="10">
    <source>
        <dbReference type="ARBA" id="ARBA00023242"/>
    </source>
</evidence>
<comment type="similarity">
    <text evidence="2 11">Belongs to the KAR5 family.</text>
</comment>
<feature type="signal peptide" evidence="12">
    <location>
        <begin position="1"/>
        <end position="17"/>
    </location>
</feature>
<keyword evidence="8" id="KW-0472">Membrane</keyword>
<evidence type="ECO:0000256" key="4">
    <source>
        <dbReference type="ARBA" id="ARBA00022692"/>
    </source>
</evidence>
<sequence length="449" mass="50857">MVLLKKLLIYSPILCYALSWRANTAENKDATATIDTIDASAFTNDLDRIMGEENYDSLRLNIDALHSYTRKPDCFKKAASIIRARCTELDMDEDGRRALQAAISMTLCEIATAKHHSYPMECHQYSVNGANAPKISSQSQGGCVDALARSAQFWSSYSGYLREVPQLCHAFRRWNDIDLARNIYYNATIEKIALVRFIVDREKKTQKMTAEWMKRSIEIQDASVELRSASAGLISDMHDFFSHLNEQFSVTMANFGDFSRRSLSLREQLENNSIAMLELALADVTHRHSASLGTLIDSLEPILSSRLDAILTRHEGQYEKLDSLISTTQIRWIELGYDLNGMKQVLLDVSDQAAQTASALTHSLHDARGLRDIQHEAFLATNALVDTVVHLTDMAHAEFDTINGSAYLIKQYLQNHQQEKDVWKIWIAWMLGLVYRGNRSDVFDNMSLT</sequence>
<evidence type="ECO:0008006" key="15">
    <source>
        <dbReference type="Google" id="ProtNLM"/>
    </source>
</evidence>
<evidence type="ECO:0000256" key="2">
    <source>
        <dbReference type="ARBA" id="ARBA00010473"/>
    </source>
</evidence>
<organism evidence="13 14">
    <name type="scientific">Psilocybe cyanescens</name>
    <dbReference type="NCBI Taxonomy" id="93625"/>
    <lineage>
        <taxon>Eukaryota</taxon>
        <taxon>Fungi</taxon>
        <taxon>Dikarya</taxon>
        <taxon>Basidiomycota</taxon>
        <taxon>Agaricomycotina</taxon>
        <taxon>Agaricomycetes</taxon>
        <taxon>Agaricomycetidae</taxon>
        <taxon>Agaricales</taxon>
        <taxon>Agaricineae</taxon>
        <taxon>Strophariaceae</taxon>
        <taxon>Psilocybe</taxon>
    </lineage>
</organism>
<comment type="caution">
    <text evidence="13">The sequence shown here is derived from an EMBL/GenBank/DDBJ whole genome shotgun (WGS) entry which is preliminary data.</text>
</comment>
<keyword evidence="6 11" id="KW-0256">Endoplasmic reticulum</keyword>
<comment type="function">
    <text evidence="1 11">Required for nuclear membrane fusion during karyogamy.</text>
</comment>
<evidence type="ECO:0000313" key="13">
    <source>
        <dbReference type="EMBL" id="PPQ92129.1"/>
    </source>
</evidence>
<evidence type="ECO:0000256" key="9">
    <source>
        <dbReference type="ARBA" id="ARBA00023180"/>
    </source>
</evidence>
<keyword evidence="9" id="KW-0325">Glycoprotein</keyword>
<dbReference type="Proteomes" id="UP000283269">
    <property type="component" value="Unassembled WGS sequence"/>
</dbReference>
<reference evidence="13 14" key="1">
    <citation type="journal article" date="2018" name="Evol. Lett.">
        <title>Horizontal gene cluster transfer increased hallucinogenic mushroom diversity.</title>
        <authorList>
            <person name="Reynolds H.T."/>
            <person name="Vijayakumar V."/>
            <person name="Gluck-Thaler E."/>
            <person name="Korotkin H.B."/>
            <person name="Matheny P.B."/>
            <person name="Slot J.C."/>
        </authorList>
    </citation>
    <scope>NUCLEOTIDE SEQUENCE [LARGE SCALE GENOMIC DNA]</scope>
    <source>
        <strain evidence="13 14">2631</strain>
    </source>
</reference>
<evidence type="ECO:0000256" key="7">
    <source>
        <dbReference type="ARBA" id="ARBA00022989"/>
    </source>
</evidence>
<keyword evidence="5 11" id="KW-0732">Signal</keyword>
<accession>A0A409XMW3</accession>
<dbReference type="GO" id="GO:0000742">
    <property type="term" value="P:karyogamy involved in conjugation with cellular fusion"/>
    <property type="evidence" value="ECO:0007669"/>
    <property type="project" value="UniProtKB-UniRule"/>
</dbReference>
<keyword evidence="10 11" id="KW-0539">Nucleus</keyword>